<evidence type="ECO:0000256" key="1">
    <source>
        <dbReference type="ARBA" id="ARBA00002175"/>
    </source>
</evidence>
<comment type="function">
    <text evidence="1">Molecular scaffold for [Fe-S] cluster assembly of mitochondrial iron-sulfur proteins.</text>
</comment>
<evidence type="ECO:0000256" key="3">
    <source>
        <dbReference type="ARBA" id="ARBA00006420"/>
    </source>
</evidence>
<comment type="similarity">
    <text evidence="3">Belongs to the NifU family.</text>
</comment>
<evidence type="ECO:0000256" key="8">
    <source>
        <dbReference type="ARBA" id="ARBA00023014"/>
    </source>
</evidence>
<dbReference type="InterPro" id="IPR001075">
    <property type="entry name" value="NIF_FeS_clus_asmbl_NifU_C"/>
</dbReference>
<dbReference type="GO" id="GO:0046872">
    <property type="term" value="F:metal ion binding"/>
    <property type="evidence" value="ECO:0007669"/>
    <property type="project" value="UniProtKB-KW"/>
</dbReference>
<dbReference type="EMBL" id="JBEHCU010007685">
    <property type="protein sequence ID" value="KAL1394273.1"/>
    <property type="molecule type" value="Genomic_DNA"/>
</dbReference>
<dbReference type="Proteomes" id="UP001562425">
    <property type="component" value="Unassembled WGS sequence"/>
</dbReference>
<keyword evidence="6" id="KW-0809">Transit peptide</keyword>
<dbReference type="SUPFAM" id="SSF117916">
    <property type="entry name" value="Fe-S cluster assembly (FSCA) domain-like"/>
    <property type="match status" value="1"/>
</dbReference>
<evidence type="ECO:0000313" key="11">
    <source>
        <dbReference type="EMBL" id="KAL1394273.1"/>
    </source>
</evidence>
<dbReference type="FunFam" id="3.30.1370.70:FF:000002">
    <property type="entry name" value="NFU1 iron-sulfur cluster scaffold homolog, mitochondrial"/>
    <property type="match status" value="1"/>
</dbReference>
<dbReference type="InterPro" id="IPR014824">
    <property type="entry name" value="Nfu/NifU_N"/>
</dbReference>
<protein>
    <recommendedName>
        <fullName evidence="4">NFU1 iron-sulfur cluster scaffold homolog, mitochondrial</fullName>
    </recommendedName>
</protein>
<comment type="caution">
    <text evidence="11">The sequence shown here is derived from an EMBL/GenBank/DDBJ whole genome shotgun (WGS) entry which is preliminary data.</text>
</comment>
<proteinExistence type="inferred from homology"/>
<dbReference type="Pfam" id="PF08712">
    <property type="entry name" value="Nfu_N"/>
    <property type="match status" value="1"/>
</dbReference>
<evidence type="ECO:0000259" key="10">
    <source>
        <dbReference type="SMART" id="SM00932"/>
    </source>
</evidence>
<dbReference type="SMART" id="SM00932">
    <property type="entry name" value="Nfu_N"/>
    <property type="match status" value="1"/>
</dbReference>
<reference evidence="11 12" key="1">
    <citation type="submission" date="2024-05" db="EMBL/GenBank/DDBJ databases">
        <title>Culex pipiens pipiens assembly and annotation.</title>
        <authorList>
            <person name="Alout H."/>
            <person name="Durand T."/>
        </authorList>
    </citation>
    <scope>NUCLEOTIDE SEQUENCE [LARGE SCALE GENOMIC DNA]</scope>
    <source>
        <strain evidence="11">HA-2024</strain>
        <tissue evidence="11">Whole body</tissue>
    </source>
</reference>
<dbReference type="GO" id="GO:0005739">
    <property type="term" value="C:mitochondrion"/>
    <property type="evidence" value="ECO:0007669"/>
    <property type="project" value="UniProtKB-SubCell"/>
</dbReference>
<dbReference type="PANTHER" id="PTHR11178:SF1">
    <property type="entry name" value="NFU1 IRON-SULFUR CLUSTER SCAFFOLD HOMOLOG, MITOCHONDRIAL"/>
    <property type="match status" value="1"/>
</dbReference>
<keyword evidence="7" id="KW-0408">Iron</keyword>
<dbReference type="GO" id="GO:0051536">
    <property type="term" value="F:iron-sulfur cluster binding"/>
    <property type="evidence" value="ECO:0007669"/>
    <property type="project" value="UniProtKB-KW"/>
</dbReference>
<comment type="subcellular location">
    <subcellularLocation>
        <location evidence="2">Mitochondrion</location>
    </subcellularLocation>
</comment>
<name>A0ABD1D3W7_CULPP</name>
<keyword evidence="5" id="KW-0479">Metal-binding</keyword>
<keyword evidence="9" id="KW-0496">Mitochondrion</keyword>
<evidence type="ECO:0000256" key="9">
    <source>
        <dbReference type="ARBA" id="ARBA00023128"/>
    </source>
</evidence>
<dbReference type="Gene3D" id="3.30.300.130">
    <property type="entry name" value="Fe-S cluster assembly (FSCA)"/>
    <property type="match status" value="1"/>
</dbReference>
<keyword evidence="8" id="KW-0411">Iron-sulfur</keyword>
<feature type="domain" description="Scaffold protein Nfu/NifU N-terminal" evidence="10">
    <location>
        <begin position="56"/>
        <end position="143"/>
    </location>
</feature>
<accession>A0ABD1D3W7</accession>
<dbReference type="Gene3D" id="3.30.1370.70">
    <property type="entry name" value="Scaffold protein Nfu/NifU, N-terminal domain"/>
    <property type="match status" value="1"/>
</dbReference>
<evidence type="ECO:0000256" key="5">
    <source>
        <dbReference type="ARBA" id="ARBA00022723"/>
    </source>
</evidence>
<dbReference type="AlphaFoldDB" id="A0ABD1D3W7"/>
<keyword evidence="12" id="KW-1185">Reference proteome</keyword>
<dbReference type="InterPro" id="IPR036498">
    <property type="entry name" value="Nfu/NifU_N_sf"/>
</dbReference>
<evidence type="ECO:0000256" key="2">
    <source>
        <dbReference type="ARBA" id="ARBA00004173"/>
    </source>
</evidence>
<dbReference type="Pfam" id="PF01106">
    <property type="entry name" value="NifU"/>
    <property type="match status" value="1"/>
</dbReference>
<evidence type="ECO:0000256" key="7">
    <source>
        <dbReference type="ARBA" id="ARBA00023004"/>
    </source>
</evidence>
<dbReference type="FunFam" id="3.30.300.130:FF:000001">
    <property type="entry name" value="NFU1 iron-sulfur cluster scaffold"/>
    <property type="match status" value="1"/>
</dbReference>
<organism evidence="11 12">
    <name type="scientific">Culex pipiens pipiens</name>
    <name type="common">Northern house mosquito</name>
    <dbReference type="NCBI Taxonomy" id="38569"/>
    <lineage>
        <taxon>Eukaryota</taxon>
        <taxon>Metazoa</taxon>
        <taxon>Ecdysozoa</taxon>
        <taxon>Arthropoda</taxon>
        <taxon>Hexapoda</taxon>
        <taxon>Insecta</taxon>
        <taxon>Pterygota</taxon>
        <taxon>Neoptera</taxon>
        <taxon>Endopterygota</taxon>
        <taxon>Diptera</taxon>
        <taxon>Nematocera</taxon>
        <taxon>Culicoidea</taxon>
        <taxon>Culicidae</taxon>
        <taxon>Culicinae</taxon>
        <taxon>Culicini</taxon>
        <taxon>Culex</taxon>
        <taxon>Culex</taxon>
    </lineage>
</organism>
<gene>
    <name evidence="11" type="ORF">pipiens_012075</name>
</gene>
<evidence type="ECO:0000256" key="6">
    <source>
        <dbReference type="ARBA" id="ARBA00022946"/>
    </source>
</evidence>
<dbReference type="PANTHER" id="PTHR11178">
    <property type="entry name" value="IRON-SULFUR CLUSTER SCAFFOLD PROTEIN NFU-RELATED"/>
    <property type="match status" value="1"/>
</dbReference>
<dbReference type="InterPro" id="IPR034904">
    <property type="entry name" value="FSCA_dom_sf"/>
</dbReference>
<evidence type="ECO:0000256" key="4">
    <source>
        <dbReference type="ARBA" id="ARBA00018782"/>
    </source>
</evidence>
<evidence type="ECO:0000313" key="12">
    <source>
        <dbReference type="Proteomes" id="UP001562425"/>
    </source>
</evidence>
<sequence>MYRNTLKTVPNLRALLYGTQKVVSQMPQKSFTSLQKSPLRRTVPAASFLPQRTMFIQTQDTPNPDSLKFLPGVSVLEKGQTMDFPTQASALCSPLAKLLFRIEGVRSVFFGPEFVTISKQEDAEWRLIKPEVFAVIMDFFASGLPVVTDAKPTGGTQINEDDDETVQMIKELLDTRIRPTVQEDGGDIIYMGYEDGVVKLKMQGSCSSCPSSIVTLKNGVQNMLQFYIPEVVSVEQVNDLRPVDEIAEKEFEKLESKMQQKEDNVSGRRTSPIGFDWSAQPGAGQSGGCWRNAEVARTRMRDENQTAVNTVYASFKTVAEQVRTIKATLKDVEGKCQLTRTKASSGLRYVLDASAVIVCLKDEINVYNTELLLTILPKLKQLTTPTMLLSAKLFESKPYMYDGVKLINLNVNALLLENHDKNTTRRPKRKSPSAWEEEA</sequence>
<dbReference type="SUPFAM" id="SSF110836">
    <property type="entry name" value="Hypothetical protein SAV1430"/>
    <property type="match status" value="1"/>
</dbReference>